<gene>
    <name evidence="4" type="ORF">SAMN05443663_101359</name>
</gene>
<feature type="domain" description="GH16" evidence="3">
    <location>
        <begin position="113"/>
        <end position="360"/>
    </location>
</feature>
<dbReference type="SUPFAM" id="SSF49899">
    <property type="entry name" value="Concanavalin A-like lectins/glucanases"/>
    <property type="match status" value="1"/>
</dbReference>
<dbReference type="OrthoDB" id="9809583at2"/>
<evidence type="ECO:0000313" key="4">
    <source>
        <dbReference type="EMBL" id="SHF86780.1"/>
    </source>
</evidence>
<dbReference type="PROSITE" id="PS51257">
    <property type="entry name" value="PROKAR_LIPOPROTEIN"/>
    <property type="match status" value="1"/>
</dbReference>
<dbReference type="AlphaFoldDB" id="A0A1M5F5A6"/>
<dbReference type="RefSeq" id="WP_073412802.1">
    <property type="nucleotide sequence ID" value="NZ_FQWC01000001.1"/>
</dbReference>
<dbReference type="PANTHER" id="PTHR10963">
    <property type="entry name" value="GLYCOSYL HYDROLASE-RELATED"/>
    <property type="match status" value="1"/>
</dbReference>
<keyword evidence="5" id="KW-1185">Reference proteome</keyword>
<dbReference type="CDD" id="cd08023">
    <property type="entry name" value="GH16_laminarinase_like"/>
    <property type="match status" value="1"/>
</dbReference>
<dbReference type="STRING" id="370979.SAMN05443663_101359"/>
<organism evidence="4 5">
    <name type="scientific">Flavobacterium defluvii</name>
    <dbReference type="NCBI Taxonomy" id="370979"/>
    <lineage>
        <taxon>Bacteria</taxon>
        <taxon>Pseudomonadati</taxon>
        <taxon>Bacteroidota</taxon>
        <taxon>Flavobacteriia</taxon>
        <taxon>Flavobacteriales</taxon>
        <taxon>Flavobacteriaceae</taxon>
        <taxon>Flavobacterium</taxon>
    </lineage>
</organism>
<dbReference type="InterPro" id="IPR000757">
    <property type="entry name" value="Beta-glucanase-like"/>
</dbReference>
<dbReference type="Pfam" id="PF00722">
    <property type="entry name" value="Glyco_hydro_16"/>
    <property type="match status" value="1"/>
</dbReference>
<reference evidence="5" key="1">
    <citation type="submission" date="2016-11" db="EMBL/GenBank/DDBJ databases">
        <authorList>
            <person name="Varghese N."/>
            <person name="Submissions S."/>
        </authorList>
    </citation>
    <scope>NUCLEOTIDE SEQUENCE [LARGE SCALE GENOMIC DNA]</scope>
    <source>
        <strain evidence="5">DSM 17963</strain>
    </source>
</reference>
<dbReference type="PROSITE" id="PS51762">
    <property type="entry name" value="GH16_2"/>
    <property type="match status" value="1"/>
</dbReference>
<accession>A0A1M5F5A6</accession>
<keyword evidence="4" id="KW-0378">Hydrolase</keyword>
<feature type="chain" id="PRO_5012815914" evidence="2">
    <location>
        <begin position="28"/>
        <end position="360"/>
    </location>
</feature>
<comment type="similarity">
    <text evidence="1">Belongs to the glycosyl hydrolase 16 family.</text>
</comment>
<dbReference type="GO" id="GO:0005975">
    <property type="term" value="P:carbohydrate metabolic process"/>
    <property type="evidence" value="ECO:0007669"/>
    <property type="project" value="InterPro"/>
</dbReference>
<sequence>MKSIKNIINKTGILAFMLLLIFQSCSGGNDSSDDTPVNPAPSNLSVQVEVVGKTAANPNGDGSGKVNLKINAANAISYKVLIDNQLKEITSGDFSYTFTASGTKTYSIIVSAYNAGGQFISSTSSVNIYVARKILWSDEFDVDGAPNSSKWGYNTGTGDGWGNNELEYYTSRPENVFISNGTLKIKAIKEEYMGSHYTSTRMLTKGKFSFKYGRAEVRAKLPVGGGTWPAFWMLGDNIDTAGWPLCGEVDILESVGNNPDVNHSSLHSPGRSGNTPDTKTITVPNSATEFHIYAAEWSAESIKFYVDDNLFYTYVNSASTPFNQNFFLILNLAMGGNFGGTVDPNFTSAIFEVDYVRVYN</sequence>
<name>A0A1M5F5A6_9FLAO</name>
<proteinExistence type="inferred from homology"/>
<protein>
    <submittedName>
        <fullName evidence="4">Glycosyl hydrolases family 16</fullName>
    </submittedName>
</protein>
<evidence type="ECO:0000256" key="2">
    <source>
        <dbReference type="SAM" id="SignalP"/>
    </source>
</evidence>
<evidence type="ECO:0000259" key="3">
    <source>
        <dbReference type="PROSITE" id="PS51762"/>
    </source>
</evidence>
<feature type="signal peptide" evidence="2">
    <location>
        <begin position="1"/>
        <end position="27"/>
    </location>
</feature>
<dbReference type="EMBL" id="FQWC01000001">
    <property type="protein sequence ID" value="SHF86780.1"/>
    <property type="molecule type" value="Genomic_DNA"/>
</dbReference>
<dbReference type="PANTHER" id="PTHR10963:SF55">
    <property type="entry name" value="GLYCOSIDE HYDROLASE FAMILY 16 PROTEIN"/>
    <property type="match status" value="1"/>
</dbReference>
<dbReference type="InterPro" id="IPR050546">
    <property type="entry name" value="Glycosyl_Hydrlase_16"/>
</dbReference>
<evidence type="ECO:0000313" key="5">
    <source>
        <dbReference type="Proteomes" id="UP000184071"/>
    </source>
</evidence>
<dbReference type="Gene3D" id="2.60.120.200">
    <property type="match status" value="1"/>
</dbReference>
<keyword evidence="2" id="KW-0732">Signal</keyword>
<dbReference type="InterPro" id="IPR013320">
    <property type="entry name" value="ConA-like_dom_sf"/>
</dbReference>
<evidence type="ECO:0000256" key="1">
    <source>
        <dbReference type="ARBA" id="ARBA00006865"/>
    </source>
</evidence>
<dbReference type="Proteomes" id="UP000184071">
    <property type="component" value="Unassembled WGS sequence"/>
</dbReference>
<dbReference type="GO" id="GO:0004553">
    <property type="term" value="F:hydrolase activity, hydrolyzing O-glycosyl compounds"/>
    <property type="evidence" value="ECO:0007669"/>
    <property type="project" value="InterPro"/>
</dbReference>